<gene>
    <name evidence="5" type="ORF">JN11_02185</name>
</gene>
<dbReference type="InterPro" id="IPR005467">
    <property type="entry name" value="His_kinase_dom"/>
</dbReference>
<proteinExistence type="predicted"/>
<dbReference type="Proteomes" id="UP000317010">
    <property type="component" value="Unassembled WGS sequence"/>
</dbReference>
<evidence type="ECO:0000256" key="3">
    <source>
        <dbReference type="ARBA" id="ARBA00022553"/>
    </source>
</evidence>
<evidence type="ECO:0000259" key="4">
    <source>
        <dbReference type="PROSITE" id="PS50109"/>
    </source>
</evidence>
<dbReference type="Gene3D" id="3.30.565.10">
    <property type="entry name" value="Histidine kinase-like ATPase, C-terminal domain"/>
    <property type="match status" value="1"/>
</dbReference>
<dbReference type="Gene3D" id="1.10.287.130">
    <property type="match status" value="1"/>
</dbReference>
<dbReference type="Gene3D" id="3.30.450.40">
    <property type="match status" value="1"/>
</dbReference>
<dbReference type="PRINTS" id="PR00344">
    <property type="entry name" value="BCTRLSENSOR"/>
</dbReference>
<evidence type="ECO:0000256" key="1">
    <source>
        <dbReference type="ARBA" id="ARBA00000085"/>
    </source>
</evidence>
<evidence type="ECO:0000313" key="5">
    <source>
        <dbReference type="EMBL" id="TWJ00922.1"/>
    </source>
</evidence>
<dbReference type="PANTHER" id="PTHR43102">
    <property type="entry name" value="SLR1143 PROTEIN"/>
    <property type="match status" value="1"/>
</dbReference>
<dbReference type="InterPro" id="IPR003594">
    <property type="entry name" value="HATPase_dom"/>
</dbReference>
<dbReference type="CDD" id="cd00082">
    <property type="entry name" value="HisKA"/>
    <property type="match status" value="1"/>
</dbReference>
<name>A0A562U527_9SPHI</name>
<dbReference type="InterPro" id="IPR004358">
    <property type="entry name" value="Sig_transdc_His_kin-like_C"/>
</dbReference>
<dbReference type="PROSITE" id="PS50109">
    <property type="entry name" value="HIS_KIN"/>
    <property type="match status" value="1"/>
</dbReference>
<dbReference type="AlphaFoldDB" id="A0A562U527"/>
<dbReference type="InterPro" id="IPR003018">
    <property type="entry name" value="GAF"/>
</dbReference>
<sequence>MISIYPDHEENRLAALNSYNILDTANEKDFDDLTILASAICQTPIAFISLIDDKRQWFKSRKGISESETPIDVSFCVHTIASNNDIMIVEDANKDERFAENPLVKGEEKITFYAGVPLINEDGFALGSLCVVDQKQKQLTDEQTVALKIIAKQVVDKLELRKKAIELEMVNKELIKSNLFIQKFASMAAHDIRNPMSSILLTAQSMKARMQKLGDAKYEELVDININSTKRLMVLLDDMLAYSKTPALLLTQKETINLSELLMTVTGMINVPVNFNIQLPAENYLLTVSAVALQQIFINLLTNAIRYNDKTQGEVNIRFNQDDEYYYFEIEDNGIGIAMEYYEKIFNNNFTLNIVDRYDKKGSGIGLSTVKEIIKSLQGKISVNSIIGQFTTFYISLPR</sequence>
<dbReference type="RefSeq" id="WP_144912412.1">
    <property type="nucleotide sequence ID" value="NZ_VLLI01000005.1"/>
</dbReference>
<dbReference type="PANTHER" id="PTHR43102:SF2">
    <property type="entry name" value="GAF DOMAIN-CONTAINING PROTEIN"/>
    <property type="match status" value="1"/>
</dbReference>
<protein>
    <recommendedName>
        <fullName evidence="2">histidine kinase</fullName>
        <ecNumber evidence="2">2.7.13.3</ecNumber>
    </recommendedName>
</protein>
<reference evidence="5 6" key="1">
    <citation type="submission" date="2019-07" db="EMBL/GenBank/DDBJ databases">
        <title>Genomic Encyclopedia of Archaeal and Bacterial Type Strains, Phase II (KMG-II): from individual species to whole genera.</title>
        <authorList>
            <person name="Goeker M."/>
        </authorList>
    </citation>
    <scope>NUCLEOTIDE SEQUENCE [LARGE SCALE GENOMIC DNA]</scope>
    <source>
        <strain evidence="5 6">ATCC BAA-1854</strain>
    </source>
</reference>
<organism evidence="5 6">
    <name type="scientific">Mucilaginibacter frigoritolerans</name>
    <dbReference type="NCBI Taxonomy" id="652788"/>
    <lineage>
        <taxon>Bacteria</taxon>
        <taxon>Pseudomonadati</taxon>
        <taxon>Bacteroidota</taxon>
        <taxon>Sphingobacteriia</taxon>
        <taxon>Sphingobacteriales</taxon>
        <taxon>Sphingobacteriaceae</taxon>
        <taxon>Mucilaginibacter</taxon>
    </lineage>
</organism>
<comment type="caution">
    <text evidence="5">The sequence shown here is derived from an EMBL/GenBank/DDBJ whole genome shotgun (WGS) entry which is preliminary data.</text>
</comment>
<dbReference type="InterPro" id="IPR029016">
    <property type="entry name" value="GAF-like_dom_sf"/>
</dbReference>
<dbReference type="SUPFAM" id="SSF55781">
    <property type="entry name" value="GAF domain-like"/>
    <property type="match status" value="1"/>
</dbReference>
<dbReference type="GO" id="GO:0000155">
    <property type="term" value="F:phosphorelay sensor kinase activity"/>
    <property type="evidence" value="ECO:0007669"/>
    <property type="project" value="InterPro"/>
</dbReference>
<comment type="catalytic activity">
    <reaction evidence="1">
        <text>ATP + protein L-histidine = ADP + protein N-phospho-L-histidine.</text>
        <dbReference type="EC" id="2.7.13.3"/>
    </reaction>
</comment>
<dbReference type="InterPro" id="IPR036890">
    <property type="entry name" value="HATPase_C_sf"/>
</dbReference>
<evidence type="ECO:0000256" key="2">
    <source>
        <dbReference type="ARBA" id="ARBA00012438"/>
    </source>
</evidence>
<feature type="domain" description="Histidine kinase" evidence="4">
    <location>
        <begin position="187"/>
        <end position="399"/>
    </location>
</feature>
<dbReference type="Pfam" id="PF01590">
    <property type="entry name" value="GAF"/>
    <property type="match status" value="1"/>
</dbReference>
<keyword evidence="3" id="KW-0597">Phosphoprotein</keyword>
<dbReference type="InterPro" id="IPR036097">
    <property type="entry name" value="HisK_dim/P_sf"/>
</dbReference>
<dbReference type="EC" id="2.7.13.3" evidence="2"/>
<dbReference type="SMART" id="SM00065">
    <property type="entry name" value="GAF"/>
    <property type="match status" value="1"/>
</dbReference>
<dbReference type="InterPro" id="IPR003661">
    <property type="entry name" value="HisK_dim/P_dom"/>
</dbReference>
<evidence type="ECO:0000313" key="6">
    <source>
        <dbReference type="Proteomes" id="UP000317010"/>
    </source>
</evidence>
<dbReference type="SMART" id="SM00388">
    <property type="entry name" value="HisKA"/>
    <property type="match status" value="1"/>
</dbReference>
<dbReference type="EMBL" id="VLLI01000005">
    <property type="protein sequence ID" value="TWJ00922.1"/>
    <property type="molecule type" value="Genomic_DNA"/>
</dbReference>
<dbReference type="SMART" id="SM00387">
    <property type="entry name" value="HATPase_c"/>
    <property type="match status" value="1"/>
</dbReference>
<accession>A0A562U527</accession>
<keyword evidence="6" id="KW-1185">Reference proteome</keyword>
<dbReference type="Pfam" id="PF02518">
    <property type="entry name" value="HATPase_c"/>
    <property type="match status" value="1"/>
</dbReference>
<dbReference type="Pfam" id="PF00512">
    <property type="entry name" value="HisKA"/>
    <property type="match status" value="1"/>
</dbReference>
<dbReference type="OrthoDB" id="9811889at2"/>
<dbReference type="SUPFAM" id="SSF47384">
    <property type="entry name" value="Homodimeric domain of signal transducing histidine kinase"/>
    <property type="match status" value="1"/>
</dbReference>
<dbReference type="SUPFAM" id="SSF55874">
    <property type="entry name" value="ATPase domain of HSP90 chaperone/DNA topoisomerase II/histidine kinase"/>
    <property type="match status" value="1"/>
</dbReference>